<evidence type="ECO:0000256" key="1">
    <source>
        <dbReference type="ARBA" id="ARBA00004829"/>
    </source>
</evidence>
<dbReference type="GO" id="GO:0016491">
    <property type="term" value="F:oxidoreductase activity"/>
    <property type="evidence" value="ECO:0007669"/>
    <property type="project" value="UniProtKB-KW"/>
</dbReference>
<dbReference type="Pfam" id="PF01593">
    <property type="entry name" value="Amino_oxidase"/>
    <property type="match status" value="1"/>
</dbReference>
<evidence type="ECO:0000256" key="2">
    <source>
        <dbReference type="ARBA" id="ARBA00006046"/>
    </source>
</evidence>
<dbReference type="RefSeq" id="WP_132645370.1">
    <property type="nucleotide sequence ID" value="NZ_CP181386.1"/>
</dbReference>
<evidence type="ECO:0000256" key="4">
    <source>
        <dbReference type="ARBA" id="ARBA00023002"/>
    </source>
</evidence>
<dbReference type="InterPro" id="IPR002937">
    <property type="entry name" value="Amino_oxidase"/>
</dbReference>
<dbReference type="PANTHER" id="PTHR43734">
    <property type="entry name" value="PHYTOENE DESATURASE"/>
    <property type="match status" value="1"/>
</dbReference>
<evidence type="ECO:0000313" key="8">
    <source>
        <dbReference type="Proteomes" id="UP000295106"/>
    </source>
</evidence>
<protein>
    <submittedName>
        <fullName evidence="7">1-hydroxycarotenoid 3,4-desaturase</fullName>
    </submittedName>
</protein>
<dbReference type="EMBL" id="SLXD01000003">
    <property type="protein sequence ID" value="TCP03920.1"/>
    <property type="molecule type" value="Genomic_DNA"/>
</dbReference>
<sequence length="525" mass="56685">MADAQRTHRVVVVGAGIAGLTSALLLAARGLDVTLVEKAAAPGGKMRRVLVDGAPIDAGPTVFTMRWVFDQIFAAAGAKVEDHLKLQPLGVLARHAWRGHEPRLDLFADIRRSAEAIGEFSGPQEAQRFLGFCRQARQLYDHLEGPYIRSERPTLGSMVGDLGPRGLMALMQIGPFSNLWRSLSRHFRDPRLQQLFARYATYCGASPWMAPATLMLVAQVELDGVWAVEGGMHAVAQAFAALAEARGVKLRFGCACEQVLVRDGRAVGVRLADGEQISADSVVFNGDVNALAQGLLGDPARRATAAVAPARRSLSALTWLVNARTSGFPLVRHNVFFDEDYASEFDDIFRQRRLPRRGTVYVCAQDRTDEGTGSDAPERLLCLVNAPADGDRRPFDVSETEPCEQRSLALMRECGLSIEWSPQTHRLVTPADFERLFPATGGALYGPATHGWMSSFHRASSTSRLPGLYLAGGSVHPGPGVPMAAMSGRLAAETLMAHLDSTSRSRRVVISGGMSTRSATTGGMA</sequence>
<dbReference type="InterPro" id="IPR054841">
    <property type="entry name" value="carotdesatCrtD"/>
</dbReference>
<evidence type="ECO:0000256" key="3">
    <source>
        <dbReference type="ARBA" id="ARBA00022746"/>
    </source>
</evidence>
<feature type="domain" description="Amine oxidase" evidence="6">
    <location>
        <begin position="17"/>
        <end position="495"/>
    </location>
</feature>
<accession>A0A4R2MBK9</accession>
<evidence type="ECO:0000256" key="5">
    <source>
        <dbReference type="RuleBase" id="RU362075"/>
    </source>
</evidence>
<dbReference type="AlphaFoldDB" id="A0A4R2MBK9"/>
<dbReference type="Proteomes" id="UP000295106">
    <property type="component" value="Unassembled WGS sequence"/>
</dbReference>
<comment type="caution">
    <text evidence="7">The sequence shown here is derived from an EMBL/GenBank/DDBJ whole genome shotgun (WGS) entry which is preliminary data.</text>
</comment>
<dbReference type="OrthoDB" id="9774675at2"/>
<dbReference type="PANTHER" id="PTHR43734:SF7">
    <property type="entry name" value="4,4'-DIAPONEUROSPORENE OXYGENASE"/>
    <property type="match status" value="1"/>
</dbReference>
<dbReference type="NCBIfam" id="NF045637">
    <property type="entry name" value="carotdesatCrtDProt"/>
    <property type="match status" value="1"/>
</dbReference>
<keyword evidence="4 5" id="KW-0560">Oxidoreductase</keyword>
<reference evidence="7 8" key="1">
    <citation type="submission" date="2019-03" db="EMBL/GenBank/DDBJ databases">
        <title>Genomic Encyclopedia of Type Strains, Phase IV (KMG-IV): sequencing the most valuable type-strain genomes for metagenomic binning, comparative biology and taxonomic classification.</title>
        <authorList>
            <person name="Goeker M."/>
        </authorList>
    </citation>
    <scope>NUCLEOTIDE SEQUENCE [LARGE SCALE GENOMIC DNA]</scope>
    <source>
        <strain evidence="7 8">DSM 1709</strain>
    </source>
</reference>
<evidence type="ECO:0000259" key="6">
    <source>
        <dbReference type="Pfam" id="PF01593"/>
    </source>
</evidence>
<dbReference type="GO" id="GO:0016117">
    <property type="term" value="P:carotenoid biosynthetic process"/>
    <property type="evidence" value="ECO:0007669"/>
    <property type="project" value="UniProtKB-KW"/>
</dbReference>
<gene>
    <name evidence="7" type="ORF">EV684_103167</name>
</gene>
<evidence type="ECO:0000313" key="7">
    <source>
        <dbReference type="EMBL" id="TCP03920.1"/>
    </source>
</evidence>
<dbReference type="Gene3D" id="3.50.50.60">
    <property type="entry name" value="FAD/NAD(P)-binding domain"/>
    <property type="match status" value="2"/>
</dbReference>
<comment type="pathway">
    <text evidence="1 5">Carotenoid biosynthesis.</text>
</comment>
<proteinExistence type="inferred from homology"/>
<dbReference type="InterPro" id="IPR014105">
    <property type="entry name" value="Carotenoid/retinoid_OxRdtase"/>
</dbReference>
<keyword evidence="3 5" id="KW-0125">Carotenoid biosynthesis</keyword>
<dbReference type="NCBIfam" id="TIGR02734">
    <property type="entry name" value="crtI_fam"/>
    <property type="match status" value="1"/>
</dbReference>
<name>A0A4R2MBK9_RUBGE</name>
<dbReference type="GeneID" id="99684257"/>
<organism evidence="7 8">
    <name type="scientific">Rubrivivax gelatinosus</name>
    <name type="common">Rhodocyclus gelatinosus</name>
    <name type="synonym">Rhodopseudomonas gelatinosa</name>
    <dbReference type="NCBI Taxonomy" id="28068"/>
    <lineage>
        <taxon>Bacteria</taxon>
        <taxon>Pseudomonadati</taxon>
        <taxon>Pseudomonadota</taxon>
        <taxon>Betaproteobacteria</taxon>
        <taxon>Burkholderiales</taxon>
        <taxon>Sphaerotilaceae</taxon>
        <taxon>Rubrivivax</taxon>
    </lineage>
</organism>
<dbReference type="SUPFAM" id="SSF51905">
    <property type="entry name" value="FAD/NAD(P)-binding domain"/>
    <property type="match status" value="1"/>
</dbReference>
<comment type="similarity">
    <text evidence="2 5">Belongs to the carotenoid/retinoid oxidoreductase family.</text>
</comment>
<dbReference type="InterPro" id="IPR036188">
    <property type="entry name" value="FAD/NAD-bd_sf"/>
</dbReference>